<dbReference type="Pfam" id="PF04076">
    <property type="entry name" value="BOF"/>
    <property type="match status" value="1"/>
</dbReference>
<dbReference type="SUPFAM" id="SSF101756">
    <property type="entry name" value="Hypothetical protein YgiW"/>
    <property type="match status" value="1"/>
</dbReference>
<dbReference type="AlphaFoldDB" id="A0A3A8GED1"/>
<dbReference type="InterPro" id="IPR036700">
    <property type="entry name" value="BOBF_sf"/>
</dbReference>
<reference evidence="3 4" key="1">
    <citation type="submission" date="2018-09" db="EMBL/GenBank/DDBJ databases">
        <title>The draft genome of Acinetobacter spp. strains.</title>
        <authorList>
            <person name="Qin J."/>
            <person name="Feng Y."/>
            <person name="Zong Z."/>
        </authorList>
    </citation>
    <scope>NUCLEOTIDE SEQUENCE [LARGE SCALE GENOMIC DNA]</scope>
    <source>
        <strain evidence="3 4">WCHAc060002</strain>
    </source>
</reference>
<keyword evidence="1 2" id="KW-0732">Signal</keyword>
<gene>
    <name evidence="3" type="ORF">D7V64_10645</name>
</gene>
<evidence type="ECO:0000256" key="1">
    <source>
        <dbReference type="ARBA" id="ARBA00022729"/>
    </source>
</evidence>
<protein>
    <submittedName>
        <fullName evidence="3">NirD/YgiW/YdeI family stress tolerance protein</fullName>
    </submittedName>
</protein>
<dbReference type="PANTHER" id="PTHR36571">
    <property type="entry name" value="PROTEIN YGIW"/>
    <property type="match status" value="1"/>
</dbReference>
<feature type="signal peptide" evidence="2">
    <location>
        <begin position="1"/>
        <end position="22"/>
    </location>
</feature>
<sequence>MNKYRIAWVLVGSLALSAHALAQQDVIQTTQQAEQHAVHVADIKHLANADVVQLTGTLVKHLNLDNYEFNDGTGLILLEMNEKTWKAAGIHAGDQVHIDAEVAKHSYKPTGLHVLKIEKVT</sequence>
<organism evidence="3 4">
    <name type="scientific">Acinetobacter cumulans</name>
    <dbReference type="NCBI Taxonomy" id="2136182"/>
    <lineage>
        <taxon>Bacteria</taxon>
        <taxon>Pseudomonadati</taxon>
        <taxon>Pseudomonadota</taxon>
        <taxon>Gammaproteobacteria</taxon>
        <taxon>Moraxellales</taxon>
        <taxon>Moraxellaceae</taxon>
        <taxon>Acinetobacter</taxon>
    </lineage>
</organism>
<evidence type="ECO:0000313" key="3">
    <source>
        <dbReference type="EMBL" id="RKG52141.1"/>
    </source>
</evidence>
<dbReference type="InterPro" id="IPR005220">
    <property type="entry name" value="CarO-like"/>
</dbReference>
<name>A0A3A8GED1_9GAMM</name>
<accession>A0A3A8GED1</accession>
<dbReference type="Gene3D" id="2.40.50.200">
    <property type="entry name" value="Bacterial OB-fold"/>
    <property type="match status" value="1"/>
</dbReference>
<proteinExistence type="predicted"/>
<dbReference type="NCBIfam" id="NF033674">
    <property type="entry name" value="stress_OB_fold"/>
    <property type="match status" value="1"/>
</dbReference>
<dbReference type="EMBL" id="RAXZ01000013">
    <property type="protein sequence ID" value="RKG52141.1"/>
    <property type="molecule type" value="Genomic_DNA"/>
</dbReference>
<feature type="chain" id="PRO_5017366973" evidence="2">
    <location>
        <begin position="23"/>
        <end position="121"/>
    </location>
</feature>
<dbReference type="PANTHER" id="PTHR36571:SF1">
    <property type="entry name" value="PROTEIN YGIW"/>
    <property type="match status" value="1"/>
</dbReference>
<comment type="caution">
    <text evidence="3">The sequence shown here is derived from an EMBL/GenBank/DDBJ whole genome shotgun (WGS) entry which is preliminary data.</text>
</comment>
<evidence type="ECO:0000313" key="4">
    <source>
        <dbReference type="Proteomes" id="UP000281084"/>
    </source>
</evidence>
<dbReference type="RefSeq" id="WP_120367688.1">
    <property type="nucleotide sequence ID" value="NZ_RAXZ01000013.1"/>
</dbReference>
<evidence type="ECO:0000256" key="2">
    <source>
        <dbReference type="SAM" id="SignalP"/>
    </source>
</evidence>
<dbReference type="Proteomes" id="UP000281084">
    <property type="component" value="Unassembled WGS sequence"/>
</dbReference>